<feature type="transmembrane region" description="Helical" evidence="2">
    <location>
        <begin position="177"/>
        <end position="200"/>
    </location>
</feature>
<evidence type="ECO:0000313" key="5">
    <source>
        <dbReference type="Proteomes" id="UP000028045"/>
    </source>
</evidence>
<dbReference type="HOGENOM" id="CLU_010112_3_0_1"/>
<dbReference type="AlphaFoldDB" id="A0A084AXE7"/>
<keyword evidence="2" id="KW-0812">Transmembrane</keyword>
<organism evidence="4 5">
    <name type="scientific">Stachybotrys chartarum (strain CBS 109288 / IBT 7711)</name>
    <name type="common">Toxic black mold</name>
    <name type="synonym">Stilbospora chartarum</name>
    <dbReference type="NCBI Taxonomy" id="1280523"/>
    <lineage>
        <taxon>Eukaryota</taxon>
        <taxon>Fungi</taxon>
        <taxon>Dikarya</taxon>
        <taxon>Ascomycota</taxon>
        <taxon>Pezizomycotina</taxon>
        <taxon>Sordariomycetes</taxon>
        <taxon>Hypocreomycetidae</taxon>
        <taxon>Hypocreales</taxon>
        <taxon>Stachybotryaceae</taxon>
        <taxon>Stachybotrys</taxon>
    </lineage>
</organism>
<keyword evidence="5" id="KW-1185">Reference proteome</keyword>
<sequence length="681" mass="73203">MTTVTSTAEPSRIWGTLGQTTGVQRQDGDRPRTRAHTLGSASQRTVPWPFQSSSSRTADSATIPTLPSRGSTMHRRRGTSFGPMRPASSVLDMDIVPDYIINFMRGETPETLARKRRRRPGAQSPEFHEHTHKRSCTADFCVPSPNTLQSFFDDPEKAQARSPRYLKRIMTGWRGGVTLNLLLAAVFLIAAVACLVVLIIRNGGLSAQTTIREGNCDAIRQLNMGLHVVVNLAGAVLLAGASYVFQVLTSPTREEVDVAHRKRQYLDIGVPSIRNLIFISKPRALIATLILPLAVGSQVIYNSLMFVATNEETAPETIDRGLFTASSCSLEANGPLVAVIAVLNLLIVAIVALALAIPSLKPLITLGDAIASFLAEPDPTTEDCCLMSKADAKSGQWERAQFKQWTPESYRWVQTPSIVRWAIWAVCWIVPTGATGALLALTLSEGREDAFGSFGTLNSIYDVSIDTQQFALAMIVSLPHMLLAVLYLSTNALLTMFFLSHEFSQFAIPNKFTPLRVSNGQPIGSQATSLFITLPRPYSWLLLLLFISSSFMLSQGMYLVSSEGEDEWSAAIGVSPLPLAILLGLLVVMGGVVLGLSIRSADPSPSVQDGQPAGNPLTLRGGSCSAVISAKCHRTSTETRGMALHALSWGVVGGLVQGSTAAHASFSTGPVGAINVGEAYA</sequence>
<feature type="transmembrane region" description="Helical" evidence="2">
    <location>
        <begin position="470"/>
        <end position="499"/>
    </location>
</feature>
<dbReference type="Pfam" id="PF20163">
    <property type="entry name" value="DUF6536"/>
    <property type="match status" value="1"/>
</dbReference>
<dbReference type="PANTHER" id="PTHR35395">
    <property type="entry name" value="DUF6536 DOMAIN-CONTAINING PROTEIN"/>
    <property type="match status" value="1"/>
</dbReference>
<evidence type="ECO:0000259" key="3">
    <source>
        <dbReference type="Pfam" id="PF20163"/>
    </source>
</evidence>
<feature type="transmembrane region" description="Helical" evidence="2">
    <location>
        <begin position="284"/>
        <end position="301"/>
    </location>
</feature>
<evidence type="ECO:0000313" key="4">
    <source>
        <dbReference type="EMBL" id="KEY69976.1"/>
    </source>
</evidence>
<dbReference type="PANTHER" id="PTHR35395:SF1">
    <property type="entry name" value="DUF6536 DOMAIN-CONTAINING PROTEIN"/>
    <property type="match status" value="1"/>
</dbReference>
<keyword evidence="2" id="KW-0472">Membrane</keyword>
<name>A0A084AXE7_STACB</name>
<evidence type="ECO:0000256" key="2">
    <source>
        <dbReference type="SAM" id="Phobius"/>
    </source>
</evidence>
<reference evidence="4 5" key="1">
    <citation type="journal article" date="2014" name="BMC Genomics">
        <title>Comparative genome sequencing reveals chemotype-specific gene clusters in the toxigenic black mold Stachybotrys.</title>
        <authorList>
            <person name="Semeiks J."/>
            <person name="Borek D."/>
            <person name="Otwinowski Z."/>
            <person name="Grishin N.V."/>
        </authorList>
    </citation>
    <scope>NUCLEOTIDE SEQUENCE [LARGE SCALE GENOMIC DNA]</scope>
    <source>
        <strain evidence="5">CBS 109288 / IBT 7711</strain>
    </source>
</reference>
<feature type="transmembrane region" description="Helical" evidence="2">
    <location>
        <begin position="540"/>
        <end position="559"/>
    </location>
</feature>
<evidence type="ECO:0000256" key="1">
    <source>
        <dbReference type="SAM" id="MobiDB-lite"/>
    </source>
</evidence>
<dbReference type="EMBL" id="KL648500">
    <property type="protein sequence ID" value="KEY69976.1"/>
    <property type="molecule type" value="Genomic_DNA"/>
</dbReference>
<feature type="transmembrane region" description="Helical" evidence="2">
    <location>
        <begin position="579"/>
        <end position="598"/>
    </location>
</feature>
<feature type="compositionally biased region" description="Polar residues" evidence="1">
    <location>
        <begin position="39"/>
        <end position="71"/>
    </location>
</feature>
<feature type="region of interest" description="Disordered" evidence="1">
    <location>
        <begin position="1"/>
        <end position="85"/>
    </location>
</feature>
<feature type="domain" description="DUF6536" evidence="3">
    <location>
        <begin position="173"/>
        <end position="312"/>
    </location>
</feature>
<proteinExistence type="predicted"/>
<protein>
    <recommendedName>
        <fullName evidence="3">DUF6536 domain-containing protein</fullName>
    </recommendedName>
</protein>
<dbReference type="Proteomes" id="UP000028045">
    <property type="component" value="Unassembled WGS sequence"/>
</dbReference>
<accession>A0A084AXE7</accession>
<keyword evidence="2" id="KW-1133">Transmembrane helix</keyword>
<feature type="transmembrane region" description="Helical" evidence="2">
    <location>
        <begin position="224"/>
        <end position="245"/>
    </location>
</feature>
<feature type="transmembrane region" description="Helical" evidence="2">
    <location>
        <begin position="336"/>
        <end position="357"/>
    </location>
</feature>
<dbReference type="InterPro" id="IPR046623">
    <property type="entry name" value="DUF6536"/>
</dbReference>
<dbReference type="OrthoDB" id="5429634at2759"/>
<feature type="region of interest" description="Disordered" evidence="1">
    <location>
        <begin position="111"/>
        <end position="131"/>
    </location>
</feature>
<feature type="transmembrane region" description="Helical" evidence="2">
    <location>
        <begin position="421"/>
        <end position="443"/>
    </location>
</feature>
<gene>
    <name evidence="4" type="ORF">S7711_03994</name>
</gene>